<keyword evidence="15" id="KW-1185">Reference proteome</keyword>
<evidence type="ECO:0000256" key="5">
    <source>
        <dbReference type="ARBA" id="ARBA00022679"/>
    </source>
</evidence>
<dbReference type="RefSeq" id="WP_092737388.1">
    <property type="nucleotide sequence ID" value="NZ_FNAS01000015.1"/>
</dbReference>
<name>A0A1G7EF67_9FLAO</name>
<protein>
    <recommendedName>
        <fullName evidence="4">2-amino-4-hydroxy-6-hydroxymethyldihydropteridine pyrophosphokinase</fullName>
        <ecNumber evidence="3">2.7.6.3</ecNumber>
    </recommendedName>
    <alternativeName>
        <fullName evidence="11">6-hydroxymethyl-7,8-dihydropterin pyrophosphokinase</fullName>
    </alternativeName>
    <alternativeName>
        <fullName evidence="12">7,8-dihydro-6-hydroxymethylpterin-pyrophosphokinase</fullName>
    </alternativeName>
</protein>
<evidence type="ECO:0000256" key="10">
    <source>
        <dbReference type="ARBA" id="ARBA00029409"/>
    </source>
</evidence>
<evidence type="ECO:0000256" key="8">
    <source>
        <dbReference type="ARBA" id="ARBA00022840"/>
    </source>
</evidence>
<evidence type="ECO:0000313" key="15">
    <source>
        <dbReference type="Proteomes" id="UP000198517"/>
    </source>
</evidence>
<dbReference type="EC" id="2.7.6.3" evidence="3"/>
<dbReference type="Gene3D" id="3.30.70.560">
    <property type="entry name" value="7,8-Dihydro-6-hydroxymethylpterin-pyrophosphokinase HPPK"/>
    <property type="match status" value="1"/>
</dbReference>
<dbReference type="GO" id="GO:0046654">
    <property type="term" value="P:tetrahydrofolate biosynthetic process"/>
    <property type="evidence" value="ECO:0007669"/>
    <property type="project" value="UniProtKB-UniPathway"/>
</dbReference>
<dbReference type="AlphaFoldDB" id="A0A1G7EF67"/>
<sequence>MSKRNAVLLLGSNIGDRKKNIEIAISLIEKKIGKIEKKTFFLKTKPVEFVSNNYFCNIAVSIKTVLSPHGLLEKIKDIEKMMGRTKDSIFWGEYQDRIIDIDIVNLGDLVFKSNRLELPHSKHTYERSFSKELLEDLKSKI</sequence>
<evidence type="ECO:0000256" key="2">
    <source>
        <dbReference type="ARBA" id="ARBA00005810"/>
    </source>
</evidence>
<dbReference type="GO" id="GO:0003848">
    <property type="term" value="F:2-amino-4-hydroxy-6-hydroxymethyldihydropteridine diphosphokinase activity"/>
    <property type="evidence" value="ECO:0007669"/>
    <property type="project" value="UniProtKB-EC"/>
</dbReference>
<evidence type="ECO:0000256" key="7">
    <source>
        <dbReference type="ARBA" id="ARBA00022777"/>
    </source>
</evidence>
<accession>A0A1G7EF67</accession>
<organism evidence="14 15">
    <name type="scientific">Riemerella columbipharyngis</name>
    <dbReference type="NCBI Taxonomy" id="1071918"/>
    <lineage>
        <taxon>Bacteria</taxon>
        <taxon>Pseudomonadati</taxon>
        <taxon>Bacteroidota</taxon>
        <taxon>Flavobacteriia</taxon>
        <taxon>Flavobacteriales</taxon>
        <taxon>Weeksellaceae</taxon>
        <taxon>Riemerella</taxon>
    </lineage>
</organism>
<keyword evidence="5" id="KW-0808">Transferase</keyword>
<evidence type="ECO:0000256" key="3">
    <source>
        <dbReference type="ARBA" id="ARBA00013253"/>
    </source>
</evidence>
<dbReference type="GO" id="GO:0005524">
    <property type="term" value="F:ATP binding"/>
    <property type="evidence" value="ECO:0007669"/>
    <property type="project" value="UniProtKB-KW"/>
</dbReference>
<evidence type="ECO:0000256" key="12">
    <source>
        <dbReference type="ARBA" id="ARBA00033413"/>
    </source>
</evidence>
<reference evidence="14 15" key="1">
    <citation type="submission" date="2016-10" db="EMBL/GenBank/DDBJ databases">
        <authorList>
            <person name="de Groot N.N."/>
        </authorList>
    </citation>
    <scope>NUCLEOTIDE SEQUENCE [LARGE SCALE GENOMIC DNA]</scope>
    <source>
        <strain evidence="14 15">DSM 24015</strain>
    </source>
</reference>
<dbReference type="UniPathway" id="UPA00077">
    <property type="reaction ID" value="UER00155"/>
</dbReference>
<dbReference type="GO" id="GO:0046656">
    <property type="term" value="P:folic acid biosynthetic process"/>
    <property type="evidence" value="ECO:0007669"/>
    <property type="project" value="UniProtKB-KW"/>
</dbReference>
<keyword evidence="9" id="KW-0289">Folate biosynthesis</keyword>
<evidence type="ECO:0000259" key="13">
    <source>
        <dbReference type="Pfam" id="PF01288"/>
    </source>
</evidence>
<proteinExistence type="inferred from homology"/>
<feature type="domain" description="7,8-dihydro-6-hydroxymethylpterin-pyrophosphokinase" evidence="13">
    <location>
        <begin position="8"/>
        <end position="137"/>
    </location>
</feature>
<dbReference type="STRING" id="1071918.SAMN05421544_11553"/>
<dbReference type="CDD" id="cd00483">
    <property type="entry name" value="HPPK"/>
    <property type="match status" value="1"/>
</dbReference>
<dbReference type="Pfam" id="PF01288">
    <property type="entry name" value="HPPK"/>
    <property type="match status" value="1"/>
</dbReference>
<comment type="similarity">
    <text evidence="2">Belongs to the HPPK family.</text>
</comment>
<evidence type="ECO:0000256" key="1">
    <source>
        <dbReference type="ARBA" id="ARBA00005051"/>
    </source>
</evidence>
<evidence type="ECO:0000256" key="4">
    <source>
        <dbReference type="ARBA" id="ARBA00016218"/>
    </source>
</evidence>
<keyword evidence="6" id="KW-0547">Nucleotide-binding</keyword>
<evidence type="ECO:0000256" key="9">
    <source>
        <dbReference type="ARBA" id="ARBA00022909"/>
    </source>
</evidence>
<evidence type="ECO:0000256" key="11">
    <source>
        <dbReference type="ARBA" id="ARBA00029766"/>
    </source>
</evidence>
<dbReference type="OrthoDB" id="9808041at2"/>
<dbReference type="PANTHER" id="PTHR43071:SF1">
    <property type="entry name" value="2-AMINO-4-HYDROXY-6-HYDROXYMETHYLDIHYDROPTERIDINE PYROPHOSPHOKINASE"/>
    <property type="match status" value="1"/>
</dbReference>
<keyword evidence="7 14" id="KW-0418">Kinase</keyword>
<evidence type="ECO:0000313" key="14">
    <source>
        <dbReference type="EMBL" id="SDE62283.1"/>
    </source>
</evidence>
<dbReference type="SUPFAM" id="SSF55083">
    <property type="entry name" value="6-hydroxymethyl-7,8-dihydropterin pyrophosphokinase, HPPK"/>
    <property type="match status" value="1"/>
</dbReference>
<dbReference type="InterPro" id="IPR000550">
    <property type="entry name" value="Hppk"/>
</dbReference>
<dbReference type="GO" id="GO:0016301">
    <property type="term" value="F:kinase activity"/>
    <property type="evidence" value="ECO:0007669"/>
    <property type="project" value="UniProtKB-KW"/>
</dbReference>
<dbReference type="NCBIfam" id="TIGR01498">
    <property type="entry name" value="folK"/>
    <property type="match status" value="1"/>
</dbReference>
<comment type="function">
    <text evidence="10">Catalyzes the transfer of pyrophosphate from adenosine triphosphate (ATP) to 6-hydroxymethyl-7,8-dihydropterin, an enzymatic step in folate biosynthesis pathway.</text>
</comment>
<dbReference type="PANTHER" id="PTHR43071">
    <property type="entry name" value="2-AMINO-4-HYDROXY-6-HYDROXYMETHYLDIHYDROPTERIDINE PYROPHOSPHOKINASE"/>
    <property type="match status" value="1"/>
</dbReference>
<dbReference type="Proteomes" id="UP000198517">
    <property type="component" value="Unassembled WGS sequence"/>
</dbReference>
<keyword evidence="8" id="KW-0067">ATP-binding</keyword>
<dbReference type="EMBL" id="FNAS01000015">
    <property type="protein sequence ID" value="SDE62283.1"/>
    <property type="molecule type" value="Genomic_DNA"/>
</dbReference>
<dbReference type="InterPro" id="IPR035907">
    <property type="entry name" value="Hppk_sf"/>
</dbReference>
<gene>
    <name evidence="14" type="ORF">SAMN05421544_11553</name>
</gene>
<comment type="pathway">
    <text evidence="1">Cofactor biosynthesis; tetrahydrofolate biosynthesis; 2-amino-4-hydroxy-6-hydroxymethyl-7,8-dihydropteridine diphosphate from 7,8-dihydroneopterin triphosphate: step 4/4.</text>
</comment>
<evidence type="ECO:0000256" key="6">
    <source>
        <dbReference type="ARBA" id="ARBA00022741"/>
    </source>
</evidence>